<comment type="caution">
    <text evidence="1">The sequence shown here is derived from an EMBL/GenBank/DDBJ whole genome shotgun (WGS) entry which is preliminary data.</text>
</comment>
<organism evidence="1 2">
    <name type="scientific">Candidatus Nitrosomaritimum aestuariumsis</name>
    <dbReference type="NCBI Taxonomy" id="3342354"/>
    <lineage>
        <taxon>Archaea</taxon>
        <taxon>Nitrososphaerota</taxon>
        <taxon>Nitrososphaeria</taxon>
        <taxon>Nitrosopumilales</taxon>
        <taxon>Nitrosopumilaceae</taxon>
        <taxon>Candidatus Nitrosomaritimum</taxon>
    </lineage>
</organism>
<dbReference type="Proteomes" id="UP000526786">
    <property type="component" value="Unassembled WGS sequence"/>
</dbReference>
<dbReference type="EMBL" id="JACENC010000287">
    <property type="protein sequence ID" value="MBA4454740.1"/>
    <property type="molecule type" value="Genomic_DNA"/>
</dbReference>
<sequence length="53" mass="5978">MTCEHFSEEKKIEPQRLECEECKKEHLPTVALRMCLTCGHVGCCDSSIGQHAT</sequence>
<protein>
    <submittedName>
        <fullName evidence="1">Uncharacterized protein</fullName>
    </submittedName>
</protein>
<proteinExistence type="predicted"/>
<accession>A0AC60W4M2</accession>
<gene>
    <name evidence="1" type="ORF">H2B05_07370</name>
</gene>
<name>A0AC60W4M2_9ARCH</name>
<evidence type="ECO:0000313" key="2">
    <source>
        <dbReference type="Proteomes" id="UP000526786"/>
    </source>
</evidence>
<feature type="non-terminal residue" evidence="1">
    <location>
        <position position="53"/>
    </location>
</feature>
<reference evidence="1 2" key="1">
    <citation type="journal article" date="2020" name="Appl. Environ. Microbiol.">
        <title>Genomic Characteristics of a Novel Species of Ammonia-Oxidizing Archaea from the Jiulong River Estuary.</title>
        <authorList>
            <person name="Zou D."/>
            <person name="Wan R."/>
            <person name="Han L."/>
            <person name="Xu M.N."/>
            <person name="Liu Y."/>
            <person name="Liu H."/>
            <person name="Kao S.J."/>
            <person name="Li M."/>
        </authorList>
    </citation>
    <scope>NUCLEOTIDE SEQUENCE [LARGE SCALE GENOMIC DNA]</scope>
    <source>
        <strain evidence="1">W2bin3</strain>
    </source>
</reference>
<evidence type="ECO:0000313" key="1">
    <source>
        <dbReference type="EMBL" id="MBA4454740.1"/>
    </source>
</evidence>